<dbReference type="Gene3D" id="1.10.10.10">
    <property type="entry name" value="Winged helix-like DNA-binding domain superfamily/Winged helix DNA-binding domain"/>
    <property type="match status" value="1"/>
</dbReference>
<reference evidence="1 2" key="1">
    <citation type="submission" date="2018-02" db="EMBL/GenBank/DDBJ databases">
        <authorList>
            <person name="Rodrigo-Torres L."/>
            <person name="Arahal R. D."/>
            <person name="Lucena T."/>
        </authorList>
    </citation>
    <scope>NUCLEOTIDE SEQUENCE [LARGE SCALE GENOMIC DNA]</scope>
    <source>
        <strain evidence="1 2">CECT 9267</strain>
    </source>
</reference>
<name>A0A9N7IY29_LATSK</name>
<dbReference type="InterPro" id="IPR005149">
    <property type="entry name" value="Tscrpt_reg_PadR_N"/>
</dbReference>
<dbReference type="InterPro" id="IPR052509">
    <property type="entry name" value="Metal_resp_DNA-bind_regulator"/>
</dbReference>
<proteinExistence type="predicted"/>
<dbReference type="PANTHER" id="PTHR33169">
    <property type="entry name" value="PADR-FAMILY TRANSCRIPTIONAL REGULATOR"/>
    <property type="match status" value="1"/>
</dbReference>
<protein>
    <submittedName>
        <fullName evidence="1">Transcriptional regulator PadR-like family protein</fullName>
    </submittedName>
</protein>
<dbReference type="GeneID" id="57133754"/>
<dbReference type="InterPro" id="IPR036390">
    <property type="entry name" value="WH_DNA-bd_sf"/>
</dbReference>
<comment type="caution">
    <text evidence="1">The sequence shown here is derived from an EMBL/GenBank/DDBJ whole genome shotgun (WGS) entry which is preliminary data.</text>
</comment>
<sequence>MVQTISSQMLKGILQGIMLMILDKGPEYGYGLSKKMNHYGLENVPKGTIYPLLTTIEKRGLLVSKIKKSDEGPDRKYYFITAEGQIAKKEFINEWGQLQTTVLKLIEEESQI</sequence>
<organism evidence="1 2">
    <name type="scientific">Latilactobacillus sakei</name>
    <name type="common">Lactobacillus sakei</name>
    <dbReference type="NCBI Taxonomy" id="1599"/>
    <lineage>
        <taxon>Bacteria</taxon>
        <taxon>Bacillati</taxon>
        <taxon>Bacillota</taxon>
        <taxon>Bacilli</taxon>
        <taxon>Lactobacillales</taxon>
        <taxon>Lactobacillaceae</taxon>
        <taxon>Latilactobacillus</taxon>
    </lineage>
</organism>
<dbReference type="InterPro" id="IPR036388">
    <property type="entry name" value="WH-like_DNA-bd_sf"/>
</dbReference>
<dbReference type="Proteomes" id="UP000239650">
    <property type="component" value="Unassembled WGS sequence"/>
</dbReference>
<dbReference type="SUPFAM" id="SSF46785">
    <property type="entry name" value="Winged helix' DNA-binding domain"/>
    <property type="match status" value="1"/>
</dbReference>
<dbReference type="Pfam" id="PF03551">
    <property type="entry name" value="PadR"/>
    <property type="match status" value="1"/>
</dbReference>
<dbReference type="PANTHER" id="PTHR33169:SF25">
    <property type="entry name" value="DNA-BINDING PROTEIN YIZB-RELATED"/>
    <property type="match status" value="1"/>
</dbReference>
<dbReference type="AlphaFoldDB" id="A0A9N7IY29"/>
<gene>
    <name evidence="1" type="ORF">LAS9267_00344</name>
</gene>
<dbReference type="EMBL" id="OKRC01000001">
    <property type="protein sequence ID" value="SPE18859.1"/>
    <property type="molecule type" value="Genomic_DNA"/>
</dbReference>
<evidence type="ECO:0000313" key="2">
    <source>
        <dbReference type="Proteomes" id="UP000239650"/>
    </source>
</evidence>
<evidence type="ECO:0000313" key="1">
    <source>
        <dbReference type="EMBL" id="SPE18859.1"/>
    </source>
</evidence>
<accession>A0A9N7IY29</accession>
<dbReference type="RefSeq" id="WP_016265061.1">
    <property type="nucleotide sequence ID" value="NZ_BJLN01000001.1"/>
</dbReference>